<dbReference type="SUPFAM" id="SSF57997">
    <property type="entry name" value="Tropomyosin"/>
    <property type="match status" value="2"/>
</dbReference>
<evidence type="ECO:0000256" key="4">
    <source>
        <dbReference type="SAM" id="MobiDB-lite"/>
    </source>
</evidence>
<evidence type="ECO:0000313" key="7">
    <source>
        <dbReference type="Proteomes" id="UP000030645"/>
    </source>
</evidence>
<evidence type="ECO:0000256" key="1">
    <source>
        <dbReference type="ARBA" id="ARBA00023054"/>
    </source>
</evidence>
<dbReference type="eggNOG" id="ENOG502QQ6M">
    <property type="taxonomic scope" value="Eukaryota"/>
</dbReference>
<feature type="coiled-coil region" evidence="3">
    <location>
        <begin position="365"/>
        <end position="483"/>
    </location>
</feature>
<sequence>MATLSKADSKRMYSWWWDSHISPKNSKWLQENLTDMDSKVKQMIKVIEEDADSFARRAEMYYKKRPELMKLVEEFYRAYRALAERYDHATGVIRHAHKTMAEVCPNQVYLLGSDESSGSATEGDPHTPEMLHPGRILFDSDELQKDAKRNGAFTEEPPDPSTRKGLKQLHDLFGSGEGVVHAKFGEGRARKGLNFHDVGEERDPSVQNNGGQDLQAQSSSESDRMGKAETEISKLKKALAKLESEKEAGLLEYEQSLKRLSNLESEVSRAQEDSWGLSERASKAETEVQNLKEALAKLQAEREATLLQYQQYLETISSLENSISSAQKDAGEHNERAIKAETEVEYLKQDLARMGAEKEAALAQYKYYLEMISNLEDKLLRAEENARQITMRFDKAECEVETLKREVSKLMEEKEAAALKYLQCLEKLTELKQKLSRSQEEARRLNYEIDDGVAKLKSAEDRCLVLERSNQNLQSELESLVHKVGSQGEELTEKQKELGRLWTCIQEERMRFVEAETAFQTLQHLHSQSQEELRSLVAQLQNRAEILEDMKTRNQGLENKVQKVKEQNKSLNELNLSSAVSIKNLQDEMLSLRETIKKLEEEVELRVDQRNALQQEIYCLKEELNELSKKNRSMLEQVDSVGFDPECFASSVKELQDENSKLKQDCEANQNEKAALLEQLKIMEKLTEKNSLLENSLADLHVELEGVREKVKALEESCQSLLEEKSNLAAEKTSLTSQLQVTTENLDKLSEKNNFLENSLFDANAEIEVLRVKSRSLEDSCLLLDGEKTNLVTEKESLASQLDINRQRLEGLGNRYAVLEEKLFAFEKERETALGTVEELRAFLDAEKKERASFTQLSETHLAGKELQIRQLQEEGLCRKKEYEEEQVKAFSAHIEILILLKCIQGLEKKGLSLLNEHQKLLEASEKSKKLISELEHGNIEQKVENKTLAEHNNVLKMGLDKLMKTLQIDTDHGCGNRVEQDQRILNNVFVKLQETQDSLFRSCDENQQLIIEKSVLVTILEQLQSEGANLMTERNSLEKEFGIQSGQLMALLVEKQKLLQTNEELRLKIEEGDKREEVLTSKSESLHKQLLGLQGAHQNLQDDNSKALEEKGSLAKIVSDLEEQKSCLEKDNHVMFDETIFYSNLSLVLNDIISRKLADLEELSGELNKLHLVNTDLDEKARLLEEKLEGLQKENLHLKECLDKSASELNMVKSVNDQLKSEIIDAKVLVSQKENEIKLWEGKGEAFFVELQTANVCEALLEGKINEITEAFVSLKGRSNSKSMEIELLKQKVGTFEDANGGLEAQLAAYSSAVLSLKNSIASLEKNTAMQGEPCKLVNEESEDAQSVTRYAEISETNEVHSGAVPNGISDLWDLERRIGALEMAVVEKQKNVMLENLTASTKLDAAMREIEELKAVARQYQENGQTSKHITVSGEEEELRNGFNKNLKVRTKTKSHEISELGNEVLTKDIMLDHISSDCSSFGRSKRENADNQMLELWETTDHDGSIDLKVGKAQKTATTPNDHRRVDAVKAHKSKAPSIESLMEKELGVDKLEISRRFSESRQEGNKKRLLERLDSDAQKLSNLQITLQDLKRKVEITEKTKKGKGIEYDSVKGQLEEAEEAITKLYDANRKLMKNLEDGSQSSDGMSTNGSDESGSVRRRRISEQARRGSEKIGRLQLEVQRLQFLLLKLDGDAKESRPRTRITEHKSRVLLRDYLYGGGIRTGRKYKRAAFCSCVLPPTRGD</sequence>
<dbReference type="EMBL" id="KE345066">
    <property type="protein sequence ID" value="EXB93350.1"/>
    <property type="molecule type" value="Genomic_DNA"/>
</dbReference>
<name>W9RTK6_9ROSA</name>
<keyword evidence="7" id="KW-1185">Reference proteome</keyword>
<gene>
    <name evidence="6" type="ORF">L484_002044</name>
</gene>
<proteinExistence type="inferred from homology"/>
<organism evidence="6 7">
    <name type="scientific">Morus notabilis</name>
    <dbReference type="NCBI Taxonomy" id="981085"/>
    <lineage>
        <taxon>Eukaryota</taxon>
        <taxon>Viridiplantae</taxon>
        <taxon>Streptophyta</taxon>
        <taxon>Embryophyta</taxon>
        <taxon>Tracheophyta</taxon>
        <taxon>Spermatophyta</taxon>
        <taxon>Magnoliopsida</taxon>
        <taxon>eudicotyledons</taxon>
        <taxon>Gunneridae</taxon>
        <taxon>Pentapetalae</taxon>
        <taxon>rosids</taxon>
        <taxon>fabids</taxon>
        <taxon>Rosales</taxon>
        <taxon>Moraceae</taxon>
        <taxon>Moreae</taxon>
        <taxon>Morus</taxon>
    </lineage>
</organism>
<feature type="compositionally biased region" description="Basic and acidic residues" evidence="4">
    <location>
        <begin position="221"/>
        <end position="230"/>
    </location>
</feature>
<feature type="coiled-coil region" evidence="3">
    <location>
        <begin position="1021"/>
        <end position="1076"/>
    </location>
</feature>
<dbReference type="PANTHER" id="PTHR32258:SF32">
    <property type="entry name" value="PROTEIN NETWORKED 1D"/>
    <property type="match status" value="1"/>
</dbReference>
<dbReference type="GO" id="GO:0005886">
    <property type="term" value="C:plasma membrane"/>
    <property type="evidence" value="ECO:0007669"/>
    <property type="project" value="TreeGrafter"/>
</dbReference>
<evidence type="ECO:0000256" key="2">
    <source>
        <dbReference type="ARBA" id="ARBA00038006"/>
    </source>
</evidence>
<keyword evidence="1 3" id="KW-0175">Coiled coil</keyword>
<protein>
    <recommendedName>
        <fullName evidence="5">NAB domain-containing protein</fullName>
    </recommendedName>
</protein>
<evidence type="ECO:0000256" key="3">
    <source>
        <dbReference type="SAM" id="Coils"/>
    </source>
</evidence>
<dbReference type="KEGG" id="mnt:21385625"/>
<dbReference type="STRING" id="981085.W9RTK6"/>
<dbReference type="Gene3D" id="1.10.287.1490">
    <property type="match status" value="1"/>
</dbReference>
<feature type="region of interest" description="Disordered" evidence="4">
    <location>
        <begin position="114"/>
        <end position="133"/>
    </location>
</feature>
<dbReference type="OrthoDB" id="10255522at2759"/>
<feature type="coiled-coil region" evidence="3">
    <location>
        <begin position="1161"/>
        <end position="1237"/>
    </location>
</feature>
<reference evidence="7" key="1">
    <citation type="submission" date="2013-01" db="EMBL/GenBank/DDBJ databases">
        <title>Draft Genome Sequence of a Mulberry Tree, Morus notabilis C.K. Schneid.</title>
        <authorList>
            <person name="He N."/>
            <person name="Zhao S."/>
        </authorList>
    </citation>
    <scope>NUCLEOTIDE SEQUENCE</scope>
</reference>
<feature type="region of interest" description="Disordered" evidence="4">
    <location>
        <begin position="1640"/>
        <end position="1672"/>
    </location>
</feature>
<feature type="coiled-coil region" evidence="3">
    <location>
        <begin position="530"/>
        <end position="766"/>
    </location>
</feature>
<dbReference type="InterPro" id="IPR051861">
    <property type="entry name" value="NET_actin-binding_domain"/>
</dbReference>
<evidence type="ECO:0000259" key="5">
    <source>
        <dbReference type="PROSITE" id="PS51774"/>
    </source>
</evidence>
<dbReference type="PROSITE" id="PS51774">
    <property type="entry name" value="NAB"/>
    <property type="match status" value="1"/>
</dbReference>
<feature type="compositionally biased region" description="Polar residues" evidence="4">
    <location>
        <begin position="205"/>
        <end position="220"/>
    </location>
</feature>
<dbReference type="Pfam" id="PF07765">
    <property type="entry name" value="KIP1"/>
    <property type="match status" value="1"/>
</dbReference>
<feature type="domain" description="NAB" evidence="5">
    <location>
        <begin position="13"/>
        <end position="93"/>
    </location>
</feature>
<comment type="similarity">
    <text evidence="2">Belongs to the NET family.</text>
</comment>
<accession>W9RTK6</accession>
<dbReference type="GO" id="GO:0051015">
    <property type="term" value="F:actin filament binding"/>
    <property type="evidence" value="ECO:0007669"/>
    <property type="project" value="TreeGrafter"/>
</dbReference>
<feature type="compositionally biased region" description="Polar residues" evidence="4">
    <location>
        <begin position="1642"/>
        <end position="1658"/>
    </location>
</feature>
<dbReference type="PANTHER" id="PTHR32258">
    <property type="entry name" value="PROTEIN NETWORKED 4A"/>
    <property type="match status" value="1"/>
</dbReference>
<feature type="region of interest" description="Disordered" evidence="4">
    <location>
        <begin position="198"/>
        <end position="230"/>
    </location>
</feature>
<dbReference type="Proteomes" id="UP000030645">
    <property type="component" value="Unassembled WGS sequence"/>
</dbReference>
<feature type="coiled-coil region" evidence="3">
    <location>
        <begin position="1398"/>
        <end position="1425"/>
    </location>
</feature>
<dbReference type="InterPro" id="IPR011684">
    <property type="entry name" value="NAB"/>
</dbReference>
<feature type="coiled-coil region" evidence="3">
    <location>
        <begin position="1577"/>
        <end position="1639"/>
    </location>
</feature>
<evidence type="ECO:0000313" key="6">
    <source>
        <dbReference type="EMBL" id="EXB93350.1"/>
    </source>
</evidence>